<dbReference type="EC" id="4.2.2.-" evidence="3"/>
<evidence type="ECO:0000256" key="4">
    <source>
        <dbReference type="RuleBase" id="RU003495"/>
    </source>
</evidence>
<dbReference type="AlphaFoldDB" id="A0A7C9BB74"/>
<feature type="domain" description="RlpA-like protein double-psi beta-barrel" evidence="6">
    <location>
        <begin position="28"/>
        <end position="116"/>
    </location>
</feature>
<evidence type="ECO:0000256" key="3">
    <source>
        <dbReference type="HAMAP-Rule" id="MF_02071"/>
    </source>
</evidence>
<gene>
    <name evidence="3" type="primary">rlpA</name>
    <name evidence="7" type="ORF">GBK04_07355</name>
</gene>
<organism evidence="7 8">
    <name type="scientific">Salmonirosea aquatica</name>
    <dbReference type="NCBI Taxonomy" id="2654236"/>
    <lineage>
        <taxon>Bacteria</taxon>
        <taxon>Pseudomonadati</taxon>
        <taxon>Bacteroidota</taxon>
        <taxon>Cytophagia</taxon>
        <taxon>Cytophagales</taxon>
        <taxon>Spirosomataceae</taxon>
        <taxon>Salmonirosea</taxon>
    </lineage>
</organism>
<dbReference type="GO" id="GO:0071555">
    <property type="term" value="P:cell wall organization"/>
    <property type="evidence" value="ECO:0007669"/>
    <property type="project" value="UniProtKB-KW"/>
</dbReference>
<dbReference type="InterPro" id="IPR036908">
    <property type="entry name" value="RlpA-like_sf"/>
</dbReference>
<reference evidence="7 8" key="1">
    <citation type="submission" date="2019-10" db="EMBL/GenBank/DDBJ databases">
        <title>Draft Genome Sequence of Cytophagaceae sp. SJW1-29.</title>
        <authorList>
            <person name="Choi A."/>
        </authorList>
    </citation>
    <scope>NUCLEOTIDE SEQUENCE [LARGE SCALE GENOMIC DNA]</scope>
    <source>
        <strain evidence="7 8">SJW1-29</strain>
    </source>
</reference>
<dbReference type="InterPro" id="IPR012997">
    <property type="entry name" value="RplA"/>
</dbReference>
<keyword evidence="8" id="KW-1185">Reference proteome</keyword>
<keyword evidence="1 3" id="KW-0456">Lyase</keyword>
<keyword evidence="2 3" id="KW-0961">Cell wall biogenesis/degradation</keyword>
<dbReference type="PANTHER" id="PTHR34183:SF1">
    <property type="entry name" value="ENDOLYTIC PEPTIDOGLYCAN TRANSGLYCOSYLASE RLPA"/>
    <property type="match status" value="1"/>
</dbReference>
<evidence type="ECO:0000259" key="6">
    <source>
        <dbReference type="Pfam" id="PF03330"/>
    </source>
</evidence>
<dbReference type="InterPro" id="IPR034718">
    <property type="entry name" value="RlpA"/>
</dbReference>
<evidence type="ECO:0000256" key="1">
    <source>
        <dbReference type="ARBA" id="ARBA00023239"/>
    </source>
</evidence>
<sequence>MNIQSFFIYLLVSFAKPSPDLLADLGKTQTGIASYYAAKFDGNKTYFGEIFDNQEMTAAHPSLPYNTLIEVTNLANNKKVTVRINDRGPHSKSRVLDLSRSAAREIGMVATGVAKVIVKVIGRDGLILLASQKKPVPADVPQVAEQSKPVEEEGFLY</sequence>
<dbReference type="EMBL" id="WHLY01000002">
    <property type="protein sequence ID" value="MPR33178.1"/>
    <property type="molecule type" value="Genomic_DNA"/>
</dbReference>
<accession>A0A7C9BB74</accession>
<dbReference type="GO" id="GO:0000270">
    <property type="term" value="P:peptidoglycan metabolic process"/>
    <property type="evidence" value="ECO:0007669"/>
    <property type="project" value="UniProtKB-UniRule"/>
</dbReference>
<evidence type="ECO:0000256" key="5">
    <source>
        <dbReference type="SAM" id="MobiDB-lite"/>
    </source>
</evidence>
<comment type="similarity">
    <text evidence="3 4">Belongs to the RlpA family.</text>
</comment>
<feature type="region of interest" description="Disordered" evidence="5">
    <location>
        <begin position="138"/>
        <end position="157"/>
    </location>
</feature>
<proteinExistence type="inferred from homology"/>
<dbReference type="NCBIfam" id="TIGR00413">
    <property type="entry name" value="rlpA"/>
    <property type="match status" value="1"/>
</dbReference>
<evidence type="ECO:0000256" key="2">
    <source>
        <dbReference type="ARBA" id="ARBA00023316"/>
    </source>
</evidence>
<comment type="caution">
    <text evidence="7">The sequence shown here is derived from an EMBL/GenBank/DDBJ whole genome shotgun (WGS) entry which is preliminary data.</text>
</comment>
<dbReference type="CDD" id="cd22268">
    <property type="entry name" value="DPBB_RlpA-like"/>
    <property type="match status" value="1"/>
</dbReference>
<dbReference type="PANTHER" id="PTHR34183">
    <property type="entry name" value="ENDOLYTIC PEPTIDOGLYCAN TRANSGLYCOSYLASE RLPA"/>
    <property type="match status" value="1"/>
</dbReference>
<protein>
    <recommendedName>
        <fullName evidence="3">Probable endolytic peptidoglycan transglycosylase RlpA</fullName>
        <ecNumber evidence="3">4.2.2.-</ecNumber>
    </recommendedName>
</protein>
<dbReference type="HAMAP" id="MF_02071">
    <property type="entry name" value="RlpA"/>
    <property type="match status" value="1"/>
</dbReference>
<dbReference type="InterPro" id="IPR009009">
    <property type="entry name" value="RlpA-like_DPBB"/>
</dbReference>
<dbReference type="RefSeq" id="WP_152758224.1">
    <property type="nucleotide sequence ID" value="NZ_WHLY01000002.1"/>
</dbReference>
<dbReference type="Proteomes" id="UP000479293">
    <property type="component" value="Unassembled WGS sequence"/>
</dbReference>
<comment type="function">
    <text evidence="3">Lytic transglycosylase with a strong preference for naked glycan strands that lack stem peptides.</text>
</comment>
<name>A0A7C9BB74_9BACT</name>
<evidence type="ECO:0000313" key="8">
    <source>
        <dbReference type="Proteomes" id="UP000479293"/>
    </source>
</evidence>
<evidence type="ECO:0000313" key="7">
    <source>
        <dbReference type="EMBL" id="MPR33178.1"/>
    </source>
</evidence>
<dbReference type="Gene3D" id="2.40.40.10">
    <property type="entry name" value="RlpA-like domain"/>
    <property type="match status" value="1"/>
</dbReference>
<dbReference type="Pfam" id="PF03330">
    <property type="entry name" value="DPBB_1"/>
    <property type="match status" value="1"/>
</dbReference>
<dbReference type="SUPFAM" id="SSF50685">
    <property type="entry name" value="Barwin-like endoglucanases"/>
    <property type="match status" value="1"/>
</dbReference>
<dbReference type="GO" id="GO:0008932">
    <property type="term" value="F:lytic endotransglycosylase activity"/>
    <property type="evidence" value="ECO:0007669"/>
    <property type="project" value="UniProtKB-UniRule"/>
</dbReference>